<dbReference type="SUPFAM" id="SSF46548">
    <property type="entry name" value="alpha-helical ferredoxin"/>
    <property type="match status" value="1"/>
</dbReference>
<evidence type="ECO:0000313" key="3">
    <source>
        <dbReference type="Proteomes" id="UP000007360"/>
    </source>
</evidence>
<protein>
    <submittedName>
        <fullName evidence="2">NADP-dependent oxidoreductase domain-containing protein</fullName>
    </submittedName>
</protein>
<reference evidence="2 3" key="1">
    <citation type="journal article" date="2012" name="J. Bacteriol.">
        <title>Draft genome sequence of Methanobacterium formicicum DSM 3637, an archaebacterium isolated from the methane producer amoeba Pelomyxa palustris.</title>
        <authorList>
            <person name="Gutierrez G."/>
        </authorList>
    </citation>
    <scope>NUCLEOTIDE SEQUENCE [LARGE SCALE GENOMIC DNA]</scope>
    <source>
        <strain evidence="3">DSM 3637 / PP1</strain>
    </source>
</reference>
<proteinExistence type="predicted"/>
<accession>K2RT23</accession>
<dbReference type="PATRIC" id="fig|1204725.3.peg.1470"/>
<dbReference type="PANTHER" id="PTHR43312:SF2">
    <property type="entry name" value="OXIDOREDUCTASE"/>
    <property type="match status" value="1"/>
</dbReference>
<evidence type="ECO:0000259" key="1">
    <source>
        <dbReference type="PROSITE" id="PS51379"/>
    </source>
</evidence>
<dbReference type="InterPro" id="IPR017900">
    <property type="entry name" value="4Fe4S_Fe_S_CS"/>
</dbReference>
<sequence length="386" mass="44429">MLYRDFGNTKEKVSVLGFGCMRLPLNGDNPRDIDEETAINMLRSAIDQGVNFIDTAYPYHGIDMNQGGASEPFLAKALQDGYREKVKIATKLPSWAVETREDMDRFLDEQLRRLETDCIDFYMVHGINKSYWENLKALGFEEFLDQAIADGRIKHAGFSFHDRIELFKEVVDHYDWSFCMIQLNYLDDDYQAGEEGLEYASARGLGVIVMEPLRGGHLANNIPREVQKLFDEAETKRSPAQWALRWVWNHPEVSVVISGMSTMEQLEENLKIAQEAHPNMLSDQELDITGQAKSIFENKVKISCTDCGYCLPCPSGVNIPENFAKYNDYFLFGNPEMKDFYKYNYHVFMPEHEHAAVCNECGICEEHCPQGIRITQELKKVKEFFE</sequence>
<dbReference type="PROSITE" id="PS51379">
    <property type="entry name" value="4FE4S_FER_2"/>
    <property type="match status" value="1"/>
</dbReference>
<dbReference type="Gene3D" id="3.20.20.100">
    <property type="entry name" value="NADP-dependent oxidoreductase domain"/>
    <property type="match status" value="1"/>
</dbReference>
<dbReference type="InterPro" id="IPR036812">
    <property type="entry name" value="NAD(P)_OxRdtase_dom_sf"/>
</dbReference>
<dbReference type="PROSITE" id="PS00198">
    <property type="entry name" value="4FE4S_FER_1"/>
    <property type="match status" value="1"/>
</dbReference>
<name>K2RT23_METFP</name>
<dbReference type="SUPFAM" id="SSF51430">
    <property type="entry name" value="NAD(P)-linked oxidoreductase"/>
    <property type="match status" value="1"/>
</dbReference>
<dbReference type="RefSeq" id="WP_004030761.1">
    <property type="nucleotide sequence ID" value="NZ_AMPO01000005.1"/>
</dbReference>
<gene>
    <name evidence="2" type="ORF">A994_07310</name>
</gene>
<dbReference type="Pfam" id="PF13187">
    <property type="entry name" value="Fer4_9"/>
    <property type="match status" value="1"/>
</dbReference>
<dbReference type="InterPro" id="IPR053135">
    <property type="entry name" value="AKR2_Oxidoreductase"/>
</dbReference>
<dbReference type="AlphaFoldDB" id="K2RT23"/>
<dbReference type="CDD" id="cd19096">
    <property type="entry name" value="AKR_Fe-S_oxidoreductase"/>
    <property type="match status" value="1"/>
</dbReference>
<dbReference type="EMBL" id="AMPO01000005">
    <property type="protein sequence ID" value="EKF85870.1"/>
    <property type="molecule type" value="Genomic_DNA"/>
</dbReference>
<dbReference type="Proteomes" id="UP000007360">
    <property type="component" value="Unassembled WGS sequence"/>
</dbReference>
<dbReference type="PANTHER" id="PTHR43312">
    <property type="entry name" value="D-THREO-ALDOSE 1-DEHYDROGENASE"/>
    <property type="match status" value="1"/>
</dbReference>
<dbReference type="InterPro" id="IPR017896">
    <property type="entry name" value="4Fe4S_Fe-S-bd"/>
</dbReference>
<dbReference type="InterPro" id="IPR023210">
    <property type="entry name" value="NADP_OxRdtase_dom"/>
</dbReference>
<organism evidence="2 3">
    <name type="scientific">Methanobacterium formicicum (strain DSM 3637 / PP1)</name>
    <dbReference type="NCBI Taxonomy" id="1204725"/>
    <lineage>
        <taxon>Archaea</taxon>
        <taxon>Methanobacteriati</taxon>
        <taxon>Methanobacteriota</taxon>
        <taxon>Methanomada group</taxon>
        <taxon>Methanobacteria</taxon>
        <taxon>Methanobacteriales</taxon>
        <taxon>Methanobacteriaceae</taxon>
        <taxon>Methanobacterium</taxon>
    </lineage>
</organism>
<dbReference type="OrthoDB" id="28487at2157"/>
<feature type="domain" description="4Fe-4S ferredoxin-type" evidence="1">
    <location>
        <begin position="348"/>
        <end position="377"/>
    </location>
</feature>
<evidence type="ECO:0000313" key="2">
    <source>
        <dbReference type="EMBL" id="EKF85870.1"/>
    </source>
</evidence>
<comment type="caution">
    <text evidence="2">The sequence shown here is derived from an EMBL/GenBank/DDBJ whole genome shotgun (WGS) entry which is preliminary data.</text>
</comment>
<keyword evidence="3" id="KW-1185">Reference proteome</keyword>
<dbReference type="GO" id="GO:0016491">
    <property type="term" value="F:oxidoreductase activity"/>
    <property type="evidence" value="ECO:0007669"/>
    <property type="project" value="UniProtKB-ARBA"/>
</dbReference>
<dbReference type="Pfam" id="PF00248">
    <property type="entry name" value="Aldo_ket_red"/>
    <property type="match status" value="1"/>
</dbReference>